<accession>A0ABU1W9P4</accession>
<name>A0ABU1W9P4_9GAMM</name>
<comment type="similarity">
    <text evidence="1 9">Belongs to the peptidase M4 family.</text>
</comment>
<evidence type="ECO:0000313" key="13">
    <source>
        <dbReference type="EMBL" id="MDR7134366.1"/>
    </source>
</evidence>
<keyword evidence="9" id="KW-0964">Secreted</keyword>
<feature type="domain" description="Peptidase M4 C-terminal" evidence="11">
    <location>
        <begin position="333"/>
        <end position="512"/>
    </location>
</feature>
<dbReference type="PANTHER" id="PTHR33794:SF1">
    <property type="entry name" value="BACILLOLYSIN"/>
    <property type="match status" value="1"/>
</dbReference>
<dbReference type="PANTHER" id="PTHR33794">
    <property type="entry name" value="BACILLOLYSIN"/>
    <property type="match status" value="1"/>
</dbReference>
<dbReference type="EMBL" id="JAVDVY010000001">
    <property type="protein sequence ID" value="MDR7134366.1"/>
    <property type="molecule type" value="Genomic_DNA"/>
</dbReference>
<dbReference type="InterPro" id="IPR027268">
    <property type="entry name" value="Peptidase_M4/M1_CTD_sf"/>
</dbReference>
<feature type="signal peptide" evidence="9">
    <location>
        <begin position="1"/>
        <end position="22"/>
    </location>
</feature>
<comment type="caution">
    <text evidence="13">The sequence shown here is derived from an EMBL/GenBank/DDBJ whole genome shotgun (WGS) entry which is preliminary data.</text>
</comment>
<organism evidence="13 14">
    <name type="scientific">Lysobacter niastensis</name>
    <dbReference type="NCBI Taxonomy" id="380629"/>
    <lineage>
        <taxon>Bacteria</taxon>
        <taxon>Pseudomonadati</taxon>
        <taxon>Pseudomonadota</taxon>
        <taxon>Gammaproteobacteria</taxon>
        <taxon>Lysobacterales</taxon>
        <taxon>Lysobacteraceae</taxon>
        <taxon>Lysobacter</taxon>
    </lineage>
</organism>
<evidence type="ECO:0000256" key="4">
    <source>
        <dbReference type="ARBA" id="ARBA00022729"/>
    </source>
</evidence>
<dbReference type="Gene3D" id="3.10.170.10">
    <property type="match status" value="1"/>
</dbReference>
<keyword evidence="3" id="KW-0479">Metal-binding</keyword>
<dbReference type="GO" id="GO:0008237">
    <property type="term" value="F:metallopeptidase activity"/>
    <property type="evidence" value="ECO:0007669"/>
    <property type="project" value="UniProtKB-KW"/>
</dbReference>
<comment type="cofactor">
    <cofactor evidence="9">
        <name>Zn(2+)</name>
        <dbReference type="ChEBI" id="CHEBI:29105"/>
    </cofactor>
</comment>
<evidence type="ECO:0000256" key="3">
    <source>
        <dbReference type="ARBA" id="ARBA00022723"/>
    </source>
</evidence>
<dbReference type="Gene3D" id="3.10.450.490">
    <property type="match status" value="1"/>
</dbReference>
<comment type="function">
    <text evidence="9">Extracellular zinc metalloprotease.</text>
</comment>
<dbReference type="Pfam" id="PF01447">
    <property type="entry name" value="Peptidase_M4"/>
    <property type="match status" value="1"/>
</dbReference>
<dbReference type="SUPFAM" id="SSF55486">
    <property type="entry name" value="Metalloproteases ('zincins'), catalytic domain"/>
    <property type="match status" value="1"/>
</dbReference>
<protein>
    <recommendedName>
        <fullName evidence="9">Neutral metalloproteinase</fullName>
        <ecNumber evidence="9">3.4.24.-</ecNumber>
    </recommendedName>
</protein>
<keyword evidence="7 9" id="KW-0482">Metalloprotease</keyword>
<evidence type="ECO:0000256" key="7">
    <source>
        <dbReference type="ARBA" id="ARBA00023049"/>
    </source>
</evidence>
<gene>
    <name evidence="13" type="ORF">J2X06_001550</name>
</gene>
<keyword evidence="6 9" id="KW-0862">Zinc</keyword>
<dbReference type="InterPro" id="IPR013856">
    <property type="entry name" value="Peptidase_M4_domain"/>
</dbReference>
<keyword evidence="8" id="KW-0865">Zymogen</keyword>
<dbReference type="EC" id="3.4.24.-" evidence="9"/>
<dbReference type="InterPro" id="IPR001570">
    <property type="entry name" value="Peptidase_M4_C_domain"/>
</dbReference>
<evidence type="ECO:0000259" key="11">
    <source>
        <dbReference type="Pfam" id="PF02868"/>
    </source>
</evidence>
<evidence type="ECO:0000256" key="8">
    <source>
        <dbReference type="ARBA" id="ARBA00023145"/>
    </source>
</evidence>
<dbReference type="Gene3D" id="3.10.450.40">
    <property type="match status" value="1"/>
</dbReference>
<dbReference type="CDD" id="cd09597">
    <property type="entry name" value="M4_TLP"/>
    <property type="match status" value="1"/>
</dbReference>
<keyword evidence="5 9" id="KW-0378">Hydrolase</keyword>
<dbReference type="InterPro" id="IPR023612">
    <property type="entry name" value="Peptidase_M4"/>
</dbReference>
<dbReference type="InterPro" id="IPR011096">
    <property type="entry name" value="FTP_domain"/>
</dbReference>
<sequence length="513" mass="54248">MQLKSRLFSVAVLAAFGGSAFAAQPPVVGRALGLIRNHAAVTRASVNDAFQARDVIVDANGTEHVRFDRTYAGLPVIGGDVVMHSRNGQLKSASVAQRAVLNLSTKPKLAANDAVVAAGTEFGSDFAGAPQRSLVVYARGAGAARLAWQVSLSNSRADMTYIVDAQNGRILDRWSNHETAAASGVAKTMYSGDVTLTTNSLFSGFEMRDPTRGRMYVIDASNSRTSGQIYKDADNVWGNYALSDAATIAADAQYGAATTWDYYKTIHNRNGIADDGKGALTRVHYGFNYANAFWNDACFCMTYGDGNGTTVGPLVSLDIAGHEMSHGVTSRTAGLIYSGESGGLNEATSDIFGTMVEFHANNPQDTPDYLIGEEIYAANVPGSSNQRALRYMYNPIADTRSPNCYASDLGNLDVHYSSGVANRFFYLLAEGSGAKTFSGVNHAAPTCNGGSVAGLGRDKAGKIWYRALTVYFTSDTGYAAARVATINAANDLYGIGSAEANTVAAAWSAVSVN</sequence>
<evidence type="ECO:0000259" key="10">
    <source>
        <dbReference type="Pfam" id="PF01447"/>
    </source>
</evidence>
<keyword evidence="2 9" id="KW-0645">Protease</keyword>
<proteinExistence type="inferred from homology"/>
<dbReference type="InterPro" id="IPR050728">
    <property type="entry name" value="Zinc_Metalloprotease_M4"/>
</dbReference>
<comment type="subcellular location">
    <subcellularLocation>
        <location evidence="9">Secreted</location>
    </subcellularLocation>
</comment>
<feature type="chain" id="PRO_5045013835" description="Neutral metalloproteinase" evidence="9">
    <location>
        <begin position="23"/>
        <end position="513"/>
    </location>
</feature>
<evidence type="ECO:0000256" key="1">
    <source>
        <dbReference type="ARBA" id="ARBA00009388"/>
    </source>
</evidence>
<evidence type="ECO:0000313" key="14">
    <source>
        <dbReference type="Proteomes" id="UP001251524"/>
    </source>
</evidence>
<dbReference type="Gene3D" id="1.10.390.10">
    <property type="entry name" value="Neutral Protease Domain 2"/>
    <property type="match status" value="1"/>
</dbReference>
<evidence type="ECO:0000256" key="6">
    <source>
        <dbReference type="ARBA" id="ARBA00022833"/>
    </source>
</evidence>
<evidence type="ECO:0000256" key="2">
    <source>
        <dbReference type="ARBA" id="ARBA00022670"/>
    </source>
</evidence>
<evidence type="ECO:0000256" key="5">
    <source>
        <dbReference type="ARBA" id="ARBA00022801"/>
    </source>
</evidence>
<keyword evidence="14" id="KW-1185">Reference proteome</keyword>
<evidence type="ECO:0000259" key="12">
    <source>
        <dbReference type="Pfam" id="PF07504"/>
    </source>
</evidence>
<feature type="domain" description="FTP" evidence="12">
    <location>
        <begin position="48"/>
        <end position="94"/>
    </location>
</feature>
<dbReference type="Pfam" id="PF02868">
    <property type="entry name" value="Peptidase_M4_C"/>
    <property type="match status" value="1"/>
</dbReference>
<dbReference type="Proteomes" id="UP001251524">
    <property type="component" value="Unassembled WGS sequence"/>
</dbReference>
<dbReference type="Pfam" id="PF07504">
    <property type="entry name" value="FTP"/>
    <property type="match status" value="1"/>
</dbReference>
<feature type="domain" description="Peptidase M4" evidence="10">
    <location>
        <begin position="184"/>
        <end position="330"/>
    </location>
</feature>
<evidence type="ECO:0000256" key="9">
    <source>
        <dbReference type="RuleBase" id="RU366073"/>
    </source>
</evidence>
<dbReference type="PRINTS" id="PR00730">
    <property type="entry name" value="THERMOLYSIN"/>
</dbReference>
<reference evidence="13 14" key="1">
    <citation type="submission" date="2023-07" db="EMBL/GenBank/DDBJ databases">
        <title>Sorghum-associated microbial communities from plants grown in Nebraska, USA.</title>
        <authorList>
            <person name="Schachtman D."/>
        </authorList>
    </citation>
    <scope>NUCLEOTIDE SEQUENCE [LARGE SCALE GENOMIC DNA]</scope>
    <source>
        <strain evidence="13 14">BE198</strain>
    </source>
</reference>
<keyword evidence="4 9" id="KW-0732">Signal</keyword>